<dbReference type="PROSITE" id="PS51375">
    <property type="entry name" value="PPR"/>
    <property type="match status" value="8"/>
</dbReference>
<keyword evidence="1" id="KW-0677">Repeat</keyword>
<sequence>MGTGQRRKLTSQRLFSSSLPQLFHLSRSSTSSTAATTTTFQSPPSKRPNHPIQDLFLPNSISTFQSLLQSHSRILTSGHSTNIFLAAKLVSLYSSFNKNHIALQVFDEIPLKDTFLWNSIIQAYFSNAQYHHSLLLYTRMQHSGCPPNHFTIPMAVVACAELPSPQLGQTIHGVSLKTRLIAGNSAVGSSLVYLYGKCGQLRDAHQVFVEMPIRDVVAWTALIVSYVQNGDSEMGLNCLCEMHRNGEGVETRPNFRTLEGVLQACGNSDALSEGRCLHGLSLKTGILSCSSVQSLLLTMYSKCGCVDESYIAFFELPGKDLLSWTALVGVYARNGLLSKCFKLFSEMEDSGVDLDGIVISCLVMGLANFASVKEGKAFHGLIIKKCLEFDASVGNSLLSMYCKFECLDAAERIFNRMSNRDMGSWNCMISGYGKTGLEGKCIDVFREMQLVGLEADSNSLVTVISSCSHLHLGRSVHCYVIKTKVDEDVSILNSLMGLYGRCGKLDVARRIFHRMHRDIVTWNTLIAAYAHSGHASEALSLFNQMLLENVKPSSATLVSLLSACSHLAALIHGERIHSYIKEMGYECDVSLSTALLDMYAKCGQVRIAREIFDAMPERDVISWNAMISGYGIHGNAMDAVEIFRQMEESGVSPNAVTFLAALSACSHVGLVKEGRHLFGRMKDYSIMPSLKHYSCMVDLLGRSGNLDEAEAMILTMPVPPDGGVWGALLGACKIHGNVEMGERIARRAFESDPENDGYYILMSNMYSSVGKWEDAEQVRGMMKRRGVRKRAGWSAMELGADVHVFLVGDKTHLQSAEIYAVLEALFKQMEECGHVVEKQYGVVSV</sequence>
<dbReference type="STRING" id="337451.A0A443PUR3"/>
<dbReference type="AlphaFoldDB" id="A0A443PUR3"/>
<feature type="repeat" description="PPR" evidence="3">
    <location>
        <begin position="654"/>
        <end position="688"/>
    </location>
</feature>
<feature type="repeat" description="PPR" evidence="3">
    <location>
        <begin position="320"/>
        <end position="354"/>
    </location>
</feature>
<dbReference type="EMBL" id="QPKB01000011">
    <property type="protein sequence ID" value="RWR94506.1"/>
    <property type="molecule type" value="Genomic_DNA"/>
</dbReference>
<evidence type="ECO:0000256" key="3">
    <source>
        <dbReference type="PROSITE-ProRule" id="PRU00708"/>
    </source>
</evidence>
<feature type="repeat" description="PPR" evidence="3">
    <location>
        <begin position="113"/>
        <end position="147"/>
    </location>
</feature>
<organism evidence="5 6">
    <name type="scientific">Cinnamomum micranthum f. kanehirae</name>
    <dbReference type="NCBI Taxonomy" id="337451"/>
    <lineage>
        <taxon>Eukaryota</taxon>
        <taxon>Viridiplantae</taxon>
        <taxon>Streptophyta</taxon>
        <taxon>Embryophyta</taxon>
        <taxon>Tracheophyta</taxon>
        <taxon>Spermatophyta</taxon>
        <taxon>Magnoliopsida</taxon>
        <taxon>Magnoliidae</taxon>
        <taxon>Laurales</taxon>
        <taxon>Lauraceae</taxon>
        <taxon>Cinnamomum</taxon>
    </lineage>
</organism>
<dbReference type="Pfam" id="PF13041">
    <property type="entry name" value="PPR_2"/>
    <property type="match status" value="2"/>
</dbReference>
<feature type="repeat" description="PPR" evidence="3">
    <location>
        <begin position="619"/>
        <end position="653"/>
    </location>
</feature>
<comment type="caution">
    <text evidence="5">The sequence shown here is derived from an EMBL/GenBank/DDBJ whole genome shotgun (WGS) entry which is preliminary data.</text>
</comment>
<feature type="region of interest" description="Disordered" evidence="4">
    <location>
        <begin position="26"/>
        <end position="52"/>
    </location>
</feature>
<dbReference type="InterPro" id="IPR046848">
    <property type="entry name" value="E_motif"/>
</dbReference>
<dbReference type="SUPFAM" id="SSF48452">
    <property type="entry name" value="TPR-like"/>
    <property type="match status" value="1"/>
</dbReference>
<evidence type="ECO:0000256" key="4">
    <source>
        <dbReference type="SAM" id="MobiDB-lite"/>
    </source>
</evidence>
<dbReference type="Pfam" id="PF20431">
    <property type="entry name" value="E_motif"/>
    <property type="match status" value="1"/>
</dbReference>
<dbReference type="FunFam" id="1.25.40.10:FF:000607">
    <property type="entry name" value="Pentatricopeptide repeat-containing protein, mitochondrial"/>
    <property type="match status" value="1"/>
</dbReference>
<dbReference type="GO" id="GO:0009451">
    <property type="term" value="P:RNA modification"/>
    <property type="evidence" value="ECO:0007669"/>
    <property type="project" value="InterPro"/>
</dbReference>
<feature type="compositionally biased region" description="Low complexity" evidence="4">
    <location>
        <begin position="28"/>
        <end position="39"/>
    </location>
</feature>
<dbReference type="Gene3D" id="1.25.40.10">
    <property type="entry name" value="Tetratricopeptide repeat domain"/>
    <property type="match status" value="7"/>
</dbReference>
<dbReference type="FunFam" id="1.25.40.10:FF:001227">
    <property type="entry name" value="Pentatricopeptide repeat-containing protein At1g26900, mitochondrial"/>
    <property type="match status" value="1"/>
</dbReference>
<dbReference type="InterPro" id="IPR046849">
    <property type="entry name" value="E2_motif"/>
</dbReference>
<comment type="similarity">
    <text evidence="2">Belongs to the PPR family. PCMP-E subfamily.</text>
</comment>
<dbReference type="InterPro" id="IPR011990">
    <property type="entry name" value="TPR-like_helical_dom_sf"/>
</dbReference>
<dbReference type="FunFam" id="1.25.40.10:FF:000515">
    <property type="entry name" value="Pentatricopeptide repeat-containing protein chloroplastic"/>
    <property type="match status" value="1"/>
</dbReference>
<reference evidence="5 6" key="1">
    <citation type="journal article" date="2019" name="Nat. Plants">
        <title>Stout camphor tree genome fills gaps in understanding of flowering plant genome evolution.</title>
        <authorList>
            <person name="Chaw S.M."/>
            <person name="Liu Y.C."/>
            <person name="Wu Y.W."/>
            <person name="Wang H.Y."/>
            <person name="Lin C.I."/>
            <person name="Wu C.S."/>
            <person name="Ke H.M."/>
            <person name="Chang L.Y."/>
            <person name="Hsu C.Y."/>
            <person name="Yang H.T."/>
            <person name="Sudianto E."/>
            <person name="Hsu M.H."/>
            <person name="Wu K.P."/>
            <person name="Wang L.N."/>
            <person name="Leebens-Mack J.H."/>
            <person name="Tsai I.J."/>
        </authorList>
    </citation>
    <scope>NUCLEOTIDE SEQUENCE [LARGE SCALE GENOMIC DNA]</scope>
    <source>
        <strain evidence="6">cv. Chaw 1501</strain>
        <tissue evidence="5">Young leaves</tissue>
    </source>
</reference>
<dbReference type="PANTHER" id="PTHR47926:SF397">
    <property type="entry name" value="(WILD MALAYSIAN BANANA) HYPOTHETICAL PROTEIN"/>
    <property type="match status" value="1"/>
</dbReference>
<name>A0A443PUR3_9MAGN</name>
<dbReference type="PANTHER" id="PTHR47926">
    <property type="entry name" value="PENTATRICOPEPTIDE REPEAT-CONTAINING PROTEIN"/>
    <property type="match status" value="1"/>
</dbReference>
<accession>A0A443PUR3</accession>
<feature type="repeat" description="PPR" evidence="3">
    <location>
        <begin position="215"/>
        <end position="249"/>
    </location>
</feature>
<dbReference type="Pfam" id="PF20430">
    <property type="entry name" value="Eplus_motif"/>
    <property type="match status" value="1"/>
</dbReference>
<proteinExistence type="inferred from homology"/>
<feature type="repeat" description="PPR" evidence="3">
    <location>
        <begin position="755"/>
        <end position="789"/>
    </location>
</feature>
<dbReference type="InterPro" id="IPR046960">
    <property type="entry name" value="PPR_At4g14850-like_plant"/>
</dbReference>
<dbReference type="FunFam" id="1.25.40.10:FF:000073">
    <property type="entry name" value="Pentatricopeptide repeat-containing protein chloroplastic"/>
    <property type="match status" value="1"/>
</dbReference>
<evidence type="ECO:0000313" key="5">
    <source>
        <dbReference type="EMBL" id="RWR94506.1"/>
    </source>
</evidence>
<dbReference type="OrthoDB" id="1882346at2759"/>
<keyword evidence="6" id="KW-1185">Reference proteome</keyword>
<dbReference type="Pfam" id="PF01535">
    <property type="entry name" value="PPR"/>
    <property type="match status" value="7"/>
</dbReference>
<evidence type="ECO:0000256" key="2">
    <source>
        <dbReference type="ARBA" id="ARBA00061659"/>
    </source>
</evidence>
<feature type="repeat" description="PPR" evidence="3">
    <location>
        <begin position="421"/>
        <end position="455"/>
    </location>
</feature>
<dbReference type="InterPro" id="IPR002885">
    <property type="entry name" value="PPR_rpt"/>
</dbReference>
<evidence type="ECO:0000256" key="1">
    <source>
        <dbReference type="ARBA" id="ARBA00022737"/>
    </source>
</evidence>
<protein>
    <submittedName>
        <fullName evidence="5">Pentatricopeptide repeat-containing protein, mitochondrial</fullName>
    </submittedName>
</protein>
<dbReference type="GO" id="GO:0003723">
    <property type="term" value="F:RNA binding"/>
    <property type="evidence" value="ECO:0007669"/>
    <property type="project" value="InterPro"/>
</dbReference>
<evidence type="ECO:0000313" key="6">
    <source>
        <dbReference type="Proteomes" id="UP000283530"/>
    </source>
</evidence>
<gene>
    <name evidence="5" type="ORF">CKAN_02380300</name>
</gene>
<dbReference type="Proteomes" id="UP000283530">
    <property type="component" value="Unassembled WGS sequence"/>
</dbReference>
<feature type="repeat" description="PPR" evidence="3">
    <location>
        <begin position="518"/>
        <end position="552"/>
    </location>
</feature>
<dbReference type="NCBIfam" id="TIGR00756">
    <property type="entry name" value="PPR"/>
    <property type="match status" value="7"/>
</dbReference>